<keyword evidence="2" id="KW-1185">Reference proteome</keyword>
<accession>A0ACA9QXB2</accession>
<sequence>QHTAIKIQQAIIEVLDHTKITEKLLGITTDNAQNMITAGQELKQNLNNNELVHQRCAAHILNIAVQHGLQLVSPFLQMQDILDIFIVKNRDLSFLYLQDDDWTVVNNMIQLLEPIFIATEILSTSVYSTISDVRLTITGLLRHLDLFIQQHTNLDECMVAESINFKLQEYWEHINESTTIVTLLDPQSKTRIFKDISQHDKAVALLRGSKQSFFESLILEQNSEQLSSENEIARYLALPVNSTTNLLDWWHHFSKDFPILASMAS</sequence>
<dbReference type="Proteomes" id="UP000789366">
    <property type="component" value="Unassembled WGS sequence"/>
</dbReference>
<proteinExistence type="predicted"/>
<feature type="non-terminal residue" evidence="1">
    <location>
        <position position="1"/>
    </location>
</feature>
<gene>
    <name evidence="1" type="ORF">SPELUC_LOCUS15612</name>
</gene>
<protein>
    <submittedName>
        <fullName evidence="1">11252_t:CDS:1</fullName>
    </submittedName>
</protein>
<organism evidence="1 2">
    <name type="scientific">Cetraspora pellucida</name>
    <dbReference type="NCBI Taxonomy" id="1433469"/>
    <lineage>
        <taxon>Eukaryota</taxon>
        <taxon>Fungi</taxon>
        <taxon>Fungi incertae sedis</taxon>
        <taxon>Mucoromycota</taxon>
        <taxon>Glomeromycotina</taxon>
        <taxon>Glomeromycetes</taxon>
        <taxon>Diversisporales</taxon>
        <taxon>Gigasporaceae</taxon>
        <taxon>Cetraspora</taxon>
    </lineage>
</organism>
<evidence type="ECO:0000313" key="1">
    <source>
        <dbReference type="EMBL" id="CAG8768330.1"/>
    </source>
</evidence>
<reference evidence="1" key="1">
    <citation type="submission" date="2021-06" db="EMBL/GenBank/DDBJ databases">
        <authorList>
            <person name="Kallberg Y."/>
            <person name="Tangrot J."/>
            <person name="Rosling A."/>
        </authorList>
    </citation>
    <scope>NUCLEOTIDE SEQUENCE</scope>
    <source>
        <strain evidence="1">28 12/20/2015</strain>
    </source>
</reference>
<name>A0ACA9QXB2_9GLOM</name>
<dbReference type="EMBL" id="CAJVPW010052510">
    <property type="protein sequence ID" value="CAG8768330.1"/>
    <property type="molecule type" value="Genomic_DNA"/>
</dbReference>
<comment type="caution">
    <text evidence="1">The sequence shown here is derived from an EMBL/GenBank/DDBJ whole genome shotgun (WGS) entry which is preliminary data.</text>
</comment>
<evidence type="ECO:0000313" key="2">
    <source>
        <dbReference type="Proteomes" id="UP000789366"/>
    </source>
</evidence>
<feature type="non-terminal residue" evidence="1">
    <location>
        <position position="265"/>
    </location>
</feature>